<dbReference type="EMBL" id="CAJNOK010048089">
    <property type="protein sequence ID" value="CAF1590689.1"/>
    <property type="molecule type" value="Genomic_DNA"/>
</dbReference>
<protein>
    <submittedName>
        <fullName evidence="2">Uncharacterized protein</fullName>
    </submittedName>
</protein>
<proteinExistence type="predicted"/>
<sequence>MKKPHYHCGDENIFKVEAFKMNLKRRSEESSQPVKRIYREKLISLHTTAPRLIVFTIMLHDLKNSFYKTRNDN</sequence>
<organism evidence="2 3">
    <name type="scientific">Didymodactylos carnosus</name>
    <dbReference type="NCBI Taxonomy" id="1234261"/>
    <lineage>
        <taxon>Eukaryota</taxon>
        <taxon>Metazoa</taxon>
        <taxon>Spiralia</taxon>
        <taxon>Gnathifera</taxon>
        <taxon>Rotifera</taxon>
        <taxon>Eurotatoria</taxon>
        <taxon>Bdelloidea</taxon>
        <taxon>Philodinida</taxon>
        <taxon>Philodinidae</taxon>
        <taxon>Didymodactylos</taxon>
    </lineage>
</organism>
<dbReference type="Proteomes" id="UP000677228">
    <property type="component" value="Unassembled WGS sequence"/>
</dbReference>
<gene>
    <name evidence="1" type="ORF">OVA965_LOCUS41524</name>
    <name evidence="2" type="ORF">TMI583_LOCUS43197</name>
</gene>
<evidence type="ECO:0000313" key="2">
    <source>
        <dbReference type="EMBL" id="CAF4394376.1"/>
    </source>
</evidence>
<name>A0A8S2VFU8_9BILA</name>
<accession>A0A8S2VFU8</accession>
<evidence type="ECO:0000313" key="1">
    <source>
        <dbReference type="EMBL" id="CAF1590689.1"/>
    </source>
</evidence>
<reference evidence="2" key="1">
    <citation type="submission" date="2021-02" db="EMBL/GenBank/DDBJ databases">
        <authorList>
            <person name="Nowell W R."/>
        </authorList>
    </citation>
    <scope>NUCLEOTIDE SEQUENCE</scope>
</reference>
<dbReference type="AlphaFoldDB" id="A0A8S2VFU8"/>
<dbReference type="EMBL" id="CAJOBA010071496">
    <property type="protein sequence ID" value="CAF4394376.1"/>
    <property type="molecule type" value="Genomic_DNA"/>
</dbReference>
<comment type="caution">
    <text evidence="2">The sequence shown here is derived from an EMBL/GenBank/DDBJ whole genome shotgun (WGS) entry which is preliminary data.</text>
</comment>
<dbReference type="Proteomes" id="UP000682733">
    <property type="component" value="Unassembled WGS sequence"/>
</dbReference>
<evidence type="ECO:0000313" key="3">
    <source>
        <dbReference type="Proteomes" id="UP000682733"/>
    </source>
</evidence>